<dbReference type="Gene3D" id="3.30.70.1060">
    <property type="entry name" value="Dimeric alpha+beta barrel"/>
    <property type="match status" value="1"/>
</dbReference>
<reference evidence="2 3" key="1">
    <citation type="submission" date="2022-06" db="EMBL/GenBank/DDBJ databases">
        <title>New Species of the Genus Actinoplanes, ActinopZanes ferrugineus.</title>
        <authorList>
            <person name="Ding P."/>
        </authorList>
    </citation>
    <scope>NUCLEOTIDE SEQUENCE [LARGE SCALE GENOMIC DNA]</scope>
    <source>
        <strain evidence="2 3">TRM88003</strain>
    </source>
</reference>
<name>A0ABT1DZA1_9ACTN</name>
<evidence type="ECO:0000259" key="1">
    <source>
        <dbReference type="Pfam" id="PF02426"/>
    </source>
</evidence>
<protein>
    <recommendedName>
        <fullName evidence="1">Muconolactone isomerase domain-containing protein</fullName>
    </recommendedName>
</protein>
<gene>
    <name evidence="2" type="ORF">M1L60_36965</name>
</gene>
<dbReference type="Proteomes" id="UP001523369">
    <property type="component" value="Unassembled WGS sequence"/>
</dbReference>
<proteinExistence type="predicted"/>
<dbReference type="InterPro" id="IPR026029">
    <property type="entry name" value="MLI_dom"/>
</dbReference>
<evidence type="ECO:0000313" key="3">
    <source>
        <dbReference type="Proteomes" id="UP001523369"/>
    </source>
</evidence>
<sequence length="108" mass="12048">MVQIPVPSTAGTQTFMVFATLRGDTDPEEFNALREDEQRQLAVLRTQGRVGAHYISPARRATFIEVIAADEKEATATLETLPFARFFEADIYPTTPADAAELAHRRRP</sequence>
<dbReference type="RefSeq" id="WP_253242220.1">
    <property type="nucleotide sequence ID" value="NZ_JAMYJR010000042.1"/>
</dbReference>
<evidence type="ECO:0000313" key="2">
    <source>
        <dbReference type="EMBL" id="MCO8276184.1"/>
    </source>
</evidence>
<feature type="domain" description="Muconolactone isomerase" evidence="1">
    <location>
        <begin position="19"/>
        <end position="93"/>
    </location>
</feature>
<comment type="caution">
    <text evidence="2">The sequence shown here is derived from an EMBL/GenBank/DDBJ whole genome shotgun (WGS) entry which is preliminary data.</text>
</comment>
<dbReference type="Pfam" id="PF02426">
    <property type="entry name" value="MIase"/>
    <property type="match status" value="1"/>
</dbReference>
<dbReference type="EMBL" id="JAMYJR010000042">
    <property type="protein sequence ID" value="MCO8276184.1"/>
    <property type="molecule type" value="Genomic_DNA"/>
</dbReference>
<accession>A0ABT1DZA1</accession>
<keyword evidence="3" id="KW-1185">Reference proteome</keyword>
<organism evidence="2 3">
    <name type="scientific">Paractinoplanes aksuensis</name>
    <dbReference type="NCBI Taxonomy" id="2939490"/>
    <lineage>
        <taxon>Bacteria</taxon>
        <taxon>Bacillati</taxon>
        <taxon>Actinomycetota</taxon>
        <taxon>Actinomycetes</taxon>
        <taxon>Micromonosporales</taxon>
        <taxon>Micromonosporaceae</taxon>
        <taxon>Paractinoplanes</taxon>
    </lineage>
</organism>